<keyword evidence="2" id="KW-0812">Transmembrane</keyword>
<dbReference type="AlphaFoldDB" id="A0A8H3IQD8"/>
<evidence type="ECO:0000313" key="4">
    <source>
        <dbReference type="Proteomes" id="UP000664169"/>
    </source>
</evidence>
<dbReference type="EMBL" id="CAJPDQ010000027">
    <property type="protein sequence ID" value="CAF9927593.1"/>
    <property type="molecule type" value="Genomic_DNA"/>
</dbReference>
<proteinExistence type="predicted"/>
<keyword evidence="4" id="KW-1185">Reference proteome</keyword>
<dbReference type="OrthoDB" id="5358884at2759"/>
<evidence type="ECO:0000313" key="3">
    <source>
        <dbReference type="EMBL" id="CAF9927593.1"/>
    </source>
</evidence>
<evidence type="ECO:0000256" key="2">
    <source>
        <dbReference type="SAM" id="Phobius"/>
    </source>
</evidence>
<sequence length="258" mass="27945">MDFKQTHNPKSWEQKESVRTYLTDAPEVYYDEPNLQLLPETHKANDVLEAGQQQHPKTDSTKRQRLWLLSAISTILVCLAIGLGVGLGVGLRFRSSAADSTSMDATSQHLSSSGSSTSTTLSTTSITTPVTSGSTGIAANDCTTRGSNEYTTNNNPTTFIFDCHADYPNSVPAYSGDGTVIDLMALIVYIFEECMENCAIYNTQTSTNTSCLTVSYAANLTSSLARHGDTDCWFKNVRGKQSYANAIDLLNSAYANLG</sequence>
<keyword evidence="2" id="KW-0472">Membrane</keyword>
<gene>
    <name evidence="3" type="ORF">GOMPHAMPRED_004444</name>
</gene>
<feature type="transmembrane region" description="Helical" evidence="2">
    <location>
        <begin position="66"/>
        <end position="91"/>
    </location>
</feature>
<protein>
    <submittedName>
        <fullName evidence="3">Uncharacterized protein</fullName>
    </submittedName>
</protein>
<reference evidence="3" key="1">
    <citation type="submission" date="2021-03" db="EMBL/GenBank/DDBJ databases">
        <authorList>
            <person name="Tagirdzhanova G."/>
        </authorList>
    </citation>
    <scope>NUCLEOTIDE SEQUENCE</scope>
</reference>
<keyword evidence="2" id="KW-1133">Transmembrane helix</keyword>
<name>A0A8H3IQD8_9LECA</name>
<organism evidence="3 4">
    <name type="scientific">Gomphillus americanus</name>
    <dbReference type="NCBI Taxonomy" id="1940652"/>
    <lineage>
        <taxon>Eukaryota</taxon>
        <taxon>Fungi</taxon>
        <taxon>Dikarya</taxon>
        <taxon>Ascomycota</taxon>
        <taxon>Pezizomycotina</taxon>
        <taxon>Lecanoromycetes</taxon>
        <taxon>OSLEUM clade</taxon>
        <taxon>Ostropomycetidae</taxon>
        <taxon>Ostropales</taxon>
        <taxon>Graphidaceae</taxon>
        <taxon>Gomphilloideae</taxon>
        <taxon>Gomphillus</taxon>
    </lineage>
</organism>
<dbReference type="Proteomes" id="UP000664169">
    <property type="component" value="Unassembled WGS sequence"/>
</dbReference>
<feature type="region of interest" description="Disordered" evidence="1">
    <location>
        <begin position="104"/>
        <end position="128"/>
    </location>
</feature>
<accession>A0A8H3IQD8</accession>
<evidence type="ECO:0000256" key="1">
    <source>
        <dbReference type="SAM" id="MobiDB-lite"/>
    </source>
</evidence>
<comment type="caution">
    <text evidence="3">The sequence shown here is derived from an EMBL/GenBank/DDBJ whole genome shotgun (WGS) entry which is preliminary data.</text>
</comment>